<evidence type="ECO:0000313" key="3">
    <source>
        <dbReference type="Proteomes" id="UP001279734"/>
    </source>
</evidence>
<organism evidence="2 3">
    <name type="scientific">Nepenthes gracilis</name>
    <name type="common">Slender pitcher plant</name>
    <dbReference type="NCBI Taxonomy" id="150966"/>
    <lineage>
        <taxon>Eukaryota</taxon>
        <taxon>Viridiplantae</taxon>
        <taxon>Streptophyta</taxon>
        <taxon>Embryophyta</taxon>
        <taxon>Tracheophyta</taxon>
        <taxon>Spermatophyta</taxon>
        <taxon>Magnoliopsida</taxon>
        <taxon>eudicotyledons</taxon>
        <taxon>Gunneridae</taxon>
        <taxon>Pentapetalae</taxon>
        <taxon>Caryophyllales</taxon>
        <taxon>Nepenthaceae</taxon>
        <taxon>Nepenthes</taxon>
    </lineage>
</organism>
<accession>A0AAD3XRS2</accession>
<feature type="transmembrane region" description="Helical" evidence="1">
    <location>
        <begin position="23"/>
        <end position="45"/>
    </location>
</feature>
<dbReference type="PANTHER" id="PTHR32175">
    <property type="entry name" value="PROTEIN, PUTATIVE, EXPRESSED-RELATED"/>
    <property type="match status" value="1"/>
</dbReference>
<keyword evidence="1" id="KW-0472">Membrane</keyword>
<name>A0AAD3XRS2_NEPGR</name>
<evidence type="ECO:0000256" key="1">
    <source>
        <dbReference type="SAM" id="Phobius"/>
    </source>
</evidence>
<reference evidence="2" key="1">
    <citation type="submission" date="2023-05" db="EMBL/GenBank/DDBJ databases">
        <title>Nepenthes gracilis genome sequencing.</title>
        <authorList>
            <person name="Fukushima K."/>
        </authorList>
    </citation>
    <scope>NUCLEOTIDE SEQUENCE</scope>
    <source>
        <strain evidence="2">SING2019-196</strain>
    </source>
</reference>
<dbReference type="PANTHER" id="PTHR32175:SF20">
    <property type="entry name" value="SULFOTRANSFERASE"/>
    <property type="match status" value="1"/>
</dbReference>
<dbReference type="InterPro" id="IPR052796">
    <property type="entry name" value="Nod_factor_sulfotransferase"/>
</dbReference>
<gene>
    <name evidence="2" type="ORF">Nepgr_016614</name>
</gene>
<dbReference type="AlphaFoldDB" id="A0AAD3XRS2"/>
<comment type="caution">
    <text evidence="2">The sequence shown here is derived from an EMBL/GenBank/DDBJ whole genome shotgun (WGS) entry which is preliminary data.</text>
</comment>
<keyword evidence="3" id="KW-1185">Reference proteome</keyword>
<dbReference type="Gene3D" id="3.40.50.300">
    <property type="entry name" value="P-loop containing nucleotide triphosphate hydrolases"/>
    <property type="match status" value="1"/>
</dbReference>
<keyword evidence="1" id="KW-0812">Transmembrane</keyword>
<proteinExistence type="predicted"/>
<dbReference type="SUPFAM" id="SSF52540">
    <property type="entry name" value="P-loop containing nucleoside triphosphate hydrolases"/>
    <property type="match status" value="1"/>
</dbReference>
<keyword evidence="1" id="KW-1133">Transmembrane helix</keyword>
<evidence type="ECO:0008006" key="4">
    <source>
        <dbReference type="Google" id="ProtNLM"/>
    </source>
</evidence>
<sequence length="298" mass="34143">MAEDLCSSHKNVFIIRPPKASPLLSRMIILVFAAACGVFIFSICLKQISSQAKSFIQVIQRPCGNHGVNPLRAPHLHYPKPQSFGRAECEGNPVRFFSIVTLDRVYNLDWVSSASKNECSAAIGLKWMLNQGLMEYHDEISEHLKRKGVSVIFLFRRNLLRRMISVVANSYDCYAKPLNGTHKSHVHSQEEADTLSKYKPFINATTLISELQKMELMTAKALKYFNSTRHIVLHYEDLVSNHTKLLDVQDFLGLPHMKLKSRQVKIHKGRLQEHIQNWDEVSKTLNGTSYESFLHMDY</sequence>
<evidence type="ECO:0000313" key="2">
    <source>
        <dbReference type="EMBL" id="GMH14773.1"/>
    </source>
</evidence>
<dbReference type="InterPro" id="IPR027417">
    <property type="entry name" value="P-loop_NTPase"/>
</dbReference>
<dbReference type="EMBL" id="BSYO01000014">
    <property type="protein sequence ID" value="GMH14773.1"/>
    <property type="molecule type" value="Genomic_DNA"/>
</dbReference>
<dbReference type="Proteomes" id="UP001279734">
    <property type="component" value="Unassembled WGS sequence"/>
</dbReference>
<protein>
    <recommendedName>
        <fullName evidence="4">Sulfotransferase</fullName>
    </recommendedName>
</protein>